<comment type="caution">
    <text evidence="2">The sequence shown here is derived from an EMBL/GenBank/DDBJ whole genome shotgun (WGS) entry which is preliminary data.</text>
</comment>
<reference evidence="3" key="1">
    <citation type="journal article" date="2023" name="Commun. Biol.">
        <title>Genome analysis of Parmales, the sister group of diatoms, reveals the evolutionary specialization of diatoms from phago-mixotrophs to photoautotrophs.</title>
        <authorList>
            <person name="Ban H."/>
            <person name="Sato S."/>
            <person name="Yoshikawa S."/>
            <person name="Yamada K."/>
            <person name="Nakamura Y."/>
            <person name="Ichinomiya M."/>
            <person name="Sato N."/>
            <person name="Blanc-Mathieu R."/>
            <person name="Endo H."/>
            <person name="Kuwata A."/>
            <person name="Ogata H."/>
        </authorList>
    </citation>
    <scope>NUCLEOTIDE SEQUENCE [LARGE SCALE GENOMIC DNA]</scope>
    <source>
        <strain evidence="3">NIES 3701</strain>
    </source>
</reference>
<feature type="region of interest" description="Disordered" evidence="1">
    <location>
        <begin position="46"/>
        <end position="82"/>
    </location>
</feature>
<evidence type="ECO:0000313" key="3">
    <source>
        <dbReference type="Proteomes" id="UP001165085"/>
    </source>
</evidence>
<accession>A0A9W6ZBE4</accession>
<proteinExistence type="predicted"/>
<gene>
    <name evidence="2" type="ORF">TrST_g8591</name>
</gene>
<feature type="region of interest" description="Disordered" evidence="1">
    <location>
        <begin position="285"/>
        <end position="347"/>
    </location>
</feature>
<protein>
    <submittedName>
        <fullName evidence="2">Uncharacterized protein</fullName>
    </submittedName>
</protein>
<dbReference type="OrthoDB" id="10503537at2759"/>
<keyword evidence="3" id="KW-1185">Reference proteome</keyword>
<feature type="compositionally biased region" description="Polar residues" evidence="1">
    <location>
        <begin position="291"/>
        <end position="301"/>
    </location>
</feature>
<organism evidence="2 3">
    <name type="scientific">Triparma strigata</name>
    <dbReference type="NCBI Taxonomy" id="1606541"/>
    <lineage>
        <taxon>Eukaryota</taxon>
        <taxon>Sar</taxon>
        <taxon>Stramenopiles</taxon>
        <taxon>Ochrophyta</taxon>
        <taxon>Bolidophyceae</taxon>
        <taxon>Parmales</taxon>
        <taxon>Triparmaceae</taxon>
        <taxon>Triparma</taxon>
    </lineage>
</organism>
<dbReference type="Proteomes" id="UP001165085">
    <property type="component" value="Unassembled WGS sequence"/>
</dbReference>
<dbReference type="EMBL" id="BRXY01000001">
    <property type="protein sequence ID" value="GMH51104.1"/>
    <property type="molecule type" value="Genomic_DNA"/>
</dbReference>
<evidence type="ECO:0000313" key="2">
    <source>
        <dbReference type="EMBL" id="GMH51104.1"/>
    </source>
</evidence>
<sequence>MYIGPWQEYALSSRLPQNKPLKDLSSSPSELQAQVDYLKKLLESKDVAPNVPRRQRNVNAGSKTLQNPRRSSRRNKANNQAHGYSRILSNVSSGGMSQNVLAFPPPMSARSHKSDATTLSEYSYTRSLPDVSRSAPGEVLRQQQKFQDAPTPTTNRREVGGYNKNLAARMLKVTRASGNLKNNFGANDSIRNMFNVKNSIGEATKKRRESVEGVEQVKLMREVYLNRKEDENKVVEPAPPVQTTQQAVVSVEKAPEPVKDMSLTEKEFSQVSKYFSTEDFQDVDNKEVSPFENSSAVTPRNVSPLPRNASPLRVGSIGSSPDKDEFRVGSNNNKSPPVTPAAGGSTVDELINWVGGLDLKEI</sequence>
<dbReference type="AlphaFoldDB" id="A0A9W6ZBE4"/>
<feature type="compositionally biased region" description="Polar residues" evidence="1">
    <location>
        <begin position="57"/>
        <end position="69"/>
    </location>
</feature>
<name>A0A9W6ZBE4_9STRA</name>
<evidence type="ECO:0000256" key="1">
    <source>
        <dbReference type="SAM" id="MobiDB-lite"/>
    </source>
</evidence>